<name>A0A3A3Z322_9ACTN</name>
<keyword evidence="4" id="KW-1185">Reference proteome</keyword>
<dbReference type="PANTHER" id="PTHR43156">
    <property type="entry name" value="STAGE II SPORULATION PROTEIN E-RELATED"/>
    <property type="match status" value="1"/>
</dbReference>
<dbReference type="SUPFAM" id="SSF81606">
    <property type="entry name" value="PP2C-like"/>
    <property type="match status" value="1"/>
</dbReference>
<dbReference type="PANTHER" id="PTHR43156:SF2">
    <property type="entry name" value="STAGE II SPORULATION PROTEIN E"/>
    <property type="match status" value="1"/>
</dbReference>
<dbReference type="AlphaFoldDB" id="A0A3A3Z322"/>
<evidence type="ECO:0000313" key="3">
    <source>
        <dbReference type="EMBL" id="RJK95925.1"/>
    </source>
</evidence>
<dbReference type="SMART" id="SM00331">
    <property type="entry name" value="PP2C_SIG"/>
    <property type="match status" value="1"/>
</dbReference>
<dbReference type="InterPro" id="IPR036457">
    <property type="entry name" value="PPM-type-like_dom_sf"/>
</dbReference>
<dbReference type="Proteomes" id="UP000265614">
    <property type="component" value="Unassembled WGS sequence"/>
</dbReference>
<sequence>MDRPIGRLLRAAQTADPEALVDTLSLAVAELGGSDVLIYLIDYEHATLIPHPDELPHGERPEPAALDGTMAGRAFLSSTRLASRREDGWHVWVPVVERADRLGVLSMTLPEWDEDVEYYCVELGYAAAHLLLASSRYTDLTHLLRRRKDLDLAAEMQWSLLPPLSFSVAGTTIAGLLEPAYEVGGDCFDYALNLGYLDLAVFDAVGHGLGSAVLASLVVGAYRNGRRECEGLHQLATGIDEAVRQYPGDPAFATALLARLNVSTGRLTWTACGHPQPLHVRHGTTLPEVQVQQGAPLGLGAVAPVIGEIIEVALEPGDGLLFYTDGVVDARGPGGEYFGEDRLRDLLEREHVSGRPPQEVLRRLVRSALTHQTTRLRDDASMLYLRWDGPEQA</sequence>
<feature type="domain" description="PPM-type phosphatase" evidence="2">
    <location>
        <begin position="168"/>
        <end position="387"/>
    </location>
</feature>
<accession>A0A3A3Z322</accession>
<keyword evidence="1" id="KW-0378">Hydrolase</keyword>
<dbReference type="GO" id="GO:0016791">
    <property type="term" value="F:phosphatase activity"/>
    <property type="evidence" value="ECO:0007669"/>
    <property type="project" value="TreeGrafter"/>
</dbReference>
<dbReference type="InterPro" id="IPR052016">
    <property type="entry name" value="Bact_Sigma-Reg"/>
</dbReference>
<dbReference type="Pfam" id="PF07228">
    <property type="entry name" value="SpoIIE"/>
    <property type="match status" value="1"/>
</dbReference>
<evidence type="ECO:0000313" key="4">
    <source>
        <dbReference type="Proteomes" id="UP000265614"/>
    </source>
</evidence>
<protein>
    <submittedName>
        <fullName evidence="3">Serine/threonine-protein phosphatase</fullName>
    </submittedName>
</protein>
<dbReference type="InterPro" id="IPR001932">
    <property type="entry name" value="PPM-type_phosphatase-like_dom"/>
</dbReference>
<evidence type="ECO:0000256" key="1">
    <source>
        <dbReference type="ARBA" id="ARBA00022801"/>
    </source>
</evidence>
<dbReference type="EMBL" id="QZEZ01000004">
    <property type="protein sequence ID" value="RJK95925.1"/>
    <property type="molecule type" value="Genomic_DNA"/>
</dbReference>
<proteinExistence type="predicted"/>
<reference evidence="3 4" key="1">
    <citation type="submission" date="2018-09" db="EMBL/GenBank/DDBJ databases">
        <title>YIM 75000 draft genome.</title>
        <authorList>
            <person name="Tang S."/>
            <person name="Feng Y."/>
        </authorList>
    </citation>
    <scope>NUCLEOTIDE SEQUENCE [LARGE SCALE GENOMIC DNA]</scope>
    <source>
        <strain evidence="3 4">YIM 75000</strain>
    </source>
</reference>
<dbReference type="OrthoDB" id="4935951at2"/>
<comment type="caution">
    <text evidence="3">The sequence shown here is derived from an EMBL/GenBank/DDBJ whole genome shotgun (WGS) entry which is preliminary data.</text>
</comment>
<organism evidence="3 4">
    <name type="scientific">Vallicoccus soli</name>
    <dbReference type="NCBI Taxonomy" id="2339232"/>
    <lineage>
        <taxon>Bacteria</taxon>
        <taxon>Bacillati</taxon>
        <taxon>Actinomycetota</taxon>
        <taxon>Actinomycetes</taxon>
        <taxon>Motilibacterales</taxon>
        <taxon>Vallicoccaceae</taxon>
        <taxon>Vallicoccus</taxon>
    </lineage>
</organism>
<dbReference type="Gene3D" id="3.60.40.10">
    <property type="entry name" value="PPM-type phosphatase domain"/>
    <property type="match status" value="1"/>
</dbReference>
<evidence type="ECO:0000259" key="2">
    <source>
        <dbReference type="SMART" id="SM00331"/>
    </source>
</evidence>
<gene>
    <name evidence="3" type="ORF">D5H78_10020</name>
</gene>
<dbReference type="RefSeq" id="WP_119950351.1">
    <property type="nucleotide sequence ID" value="NZ_QZEZ01000004.1"/>
</dbReference>